<evidence type="ECO:0000256" key="1">
    <source>
        <dbReference type="ARBA" id="ARBA00001974"/>
    </source>
</evidence>
<dbReference type="Proteomes" id="UP000294933">
    <property type="component" value="Unassembled WGS sequence"/>
</dbReference>
<dbReference type="GO" id="GO:0050660">
    <property type="term" value="F:flavin adenine dinucleotide binding"/>
    <property type="evidence" value="ECO:0007669"/>
    <property type="project" value="InterPro"/>
</dbReference>
<evidence type="ECO:0000256" key="7">
    <source>
        <dbReference type="SAM" id="SignalP"/>
    </source>
</evidence>
<organism evidence="10 11">
    <name type="scientific">Rickenella mellea</name>
    <dbReference type="NCBI Taxonomy" id="50990"/>
    <lineage>
        <taxon>Eukaryota</taxon>
        <taxon>Fungi</taxon>
        <taxon>Dikarya</taxon>
        <taxon>Basidiomycota</taxon>
        <taxon>Agaricomycotina</taxon>
        <taxon>Agaricomycetes</taxon>
        <taxon>Hymenochaetales</taxon>
        <taxon>Rickenellaceae</taxon>
        <taxon>Rickenella</taxon>
    </lineage>
</organism>
<dbReference type="Gene3D" id="3.50.50.60">
    <property type="entry name" value="FAD/NAD(P)-binding domain"/>
    <property type="match status" value="1"/>
</dbReference>
<dbReference type="PROSITE" id="PS00623">
    <property type="entry name" value="GMC_OXRED_1"/>
    <property type="match status" value="1"/>
</dbReference>
<dbReference type="OrthoDB" id="269227at2759"/>
<dbReference type="InterPro" id="IPR007867">
    <property type="entry name" value="GMC_OxRtase_C"/>
</dbReference>
<reference evidence="10 11" key="1">
    <citation type="submission" date="2018-06" db="EMBL/GenBank/DDBJ databases">
        <title>A transcriptomic atlas of mushroom development highlights an independent origin of complex multicellularity.</title>
        <authorList>
            <consortium name="DOE Joint Genome Institute"/>
            <person name="Krizsan K."/>
            <person name="Almasi E."/>
            <person name="Merenyi Z."/>
            <person name="Sahu N."/>
            <person name="Viragh M."/>
            <person name="Koszo T."/>
            <person name="Mondo S."/>
            <person name="Kiss B."/>
            <person name="Balint B."/>
            <person name="Kues U."/>
            <person name="Barry K."/>
            <person name="Hegedus J.C."/>
            <person name="Henrissat B."/>
            <person name="Johnson J."/>
            <person name="Lipzen A."/>
            <person name="Ohm R."/>
            <person name="Nagy I."/>
            <person name="Pangilinan J."/>
            <person name="Yan J."/>
            <person name="Xiong Y."/>
            <person name="Grigoriev I.V."/>
            <person name="Hibbett D.S."/>
            <person name="Nagy L.G."/>
        </authorList>
    </citation>
    <scope>NUCLEOTIDE SEQUENCE [LARGE SCALE GENOMIC DNA]</scope>
    <source>
        <strain evidence="10 11">SZMC22713</strain>
    </source>
</reference>
<evidence type="ECO:0000256" key="2">
    <source>
        <dbReference type="ARBA" id="ARBA00010790"/>
    </source>
</evidence>
<gene>
    <name evidence="10" type="ORF">BD410DRAFT_740954</name>
</gene>
<dbReference type="PROSITE" id="PS51257">
    <property type="entry name" value="PROKAR_LIPOPROTEIN"/>
    <property type="match status" value="1"/>
</dbReference>
<name>A0A4Y7QHP7_9AGAM</name>
<comment type="cofactor">
    <cofactor evidence="1 5">
        <name>FAD</name>
        <dbReference type="ChEBI" id="CHEBI:57692"/>
    </cofactor>
</comment>
<dbReference type="GO" id="GO:0016614">
    <property type="term" value="F:oxidoreductase activity, acting on CH-OH group of donors"/>
    <property type="evidence" value="ECO:0007669"/>
    <property type="project" value="InterPro"/>
</dbReference>
<keyword evidence="11" id="KW-1185">Reference proteome</keyword>
<dbReference type="AlphaFoldDB" id="A0A4Y7QHP7"/>
<dbReference type="STRING" id="50990.A0A4Y7QHP7"/>
<dbReference type="InterPro" id="IPR036188">
    <property type="entry name" value="FAD/NAD-bd_sf"/>
</dbReference>
<dbReference type="SUPFAM" id="SSF51905">
    <property type="entry name" value="FAD/NAD(P)-binding domain"/>
    <property type="match status" value="1"/>
</dbReference>
<feature type="domain" description="Glucose-methanol-choline oxidoreductase N-terminal" evidence="9">
    <location>
        <begin position="302"/>
        <end position="316"/>
    </location>
</feature>
<keyword evidence="4 5" id="KW-0274">FAD</keyword>
<dbReference type="SUPFAM" id="SSF54373">
    <property type="entry name" value="FAD-linked reductases, C-terminal domain"/>
    <property type="match status" value="1"/>
</dbReference>
<dbReference type="PANTHER" id="PTHR11552:SF147">
    <property type="entry name" value="CHOLINE DEHYDROGENASE, MITOCHONDRIAL"/>
    <property type="match status" value="1"/>
</dbReference>
<sequence>MALKIRFAAFLSLALSCRAILYENVNQLPSVKFDYIIVGGGTAGSVLANRLSEDPNAQVLLLEAGASGRGVLELEVPFFNLFGPHDPLWTWNSSSIPQSEINDRILEYPRGRVLGGSSAINGMYYSRGPIDDWDRMAKVTKDSGWSWNNISPYFRKSEIFVPSFDGHNITGQYDPSIHGTKGIIGVSLPNFSYETDPLVTAASNELGGDFSFVQDYNSGHPLGVGWFQFTVRNGTRDSAATSYLADKFLARSNMHVLLQATVQRVVKTTTGGRVDAVEFTQSDGNGDTIRVNASREIIVSAGTFGTPHLLLNSGIGDNKTLSSLGIKPIAHIPDVGKNLTDYVTVILSWSVNSTTTLYDEITHNTTFADQALLQWNTSHTGPYANGVSNHMFNLRMNETDPDVRQMLEKYGDLSSGPTAPQLGLIFVEGGLGAGNHISLENFVFSPHSRGSVTLNATNPSGAPVIDLGIFTSPFDIFALGQGVRMASRFLSAPAWDGYILAPAAGLDQAFNADGSINATALDSFLRAGVTAGWRMTGTAAMSPYGAHWGVVDPDLRVKGLAGLRVVDASIFPFIPAAHTQVPVYAVAERAADIIKSSYSAGH</sequence>
<proteinExistence type="inferred from homology"/>
<evidence type="ECO:0000259" key="8">
    <source>
        <dbReference type="PROSITE" id="PS00623"/>
    </source>
</evidence>
<dbReference type="Pfam" id="PF00732">
    <property type="entry name" value="GMC_oxred_N"/>
    <property type="match status" value="1"/>
</dbReference>
<feature type="binding site" evidence="5">
    <location>
        <position position="262"/>
    </location>
    <ligand>
        <name>FAD</name>
        <dbReference type="ChEBI" id="CHEBI:57692"/>
    </ligand>
</feature>
<comment type="similarity">
    <text evidence="2 6">Belongs to the GMC oxidoreductase family.</text>
</comment>
<dbReference type="InterPro" id="IPR012132">
    <property type="entry name" value="GMC_OxRdtase"/>
</dbReference>
<evidence type="ECO:0000256" key="4">
    <source>
        <dbReference type="ARBA" id="ARBA00022827"/>
    </source>
</evidence>
<accession>A0A4Y7QHP7</accession>
<evidence type="ECO:0000256" key="6">
    <source>
        <dbReference type="RuleBase" id="RU003968"/>
    </source>
</evidence>
<feature type="domain" description="Glucose-methanol-choline oxidoreductase N-terminal" evidence="8">
    <location>
        <begin position="111"/>
        <end position="134"/>
    </location>
</feature>
<dbReference type="EMBL" id="ML170160">
    <property type="protein sequence ID" value="TDL26771.1"/>
    <property type="molecule type" value="Genomic_DNA"/>
</dbReference>
<feature type="chain" id="PRO_5021358879" evidence="7">
    <location>
        <begin position="20"/>
        <end position="602"/>
    </location>
</feature>
<dbReference type="VEuPathDB" id="FungiDB:BD410DRAFT_740954"/>
<evidence type="ECO:0000256" key="5">
    <source>
        <dbReference type="PIRSR" id="PIRSR000137-2"/>
    </source>
</evidence>
<evidence type="ECO:0000256" key="3">
    <source>
        <dbReference type="ARBA" id="ARBA00022630"/>
    </source>
</evidence>
<evidence type="ECO:0000313" key="10">
    <source>
        <dbReference type="EMBL" id="TDL26771.1"/>
    </source>
</evidence>
<protein>
    <submittedName>
        <fullName evidence="10">Aryl-alcohol oxidase</fullName>
    </submittedName>
</protein>
<dbReference type="PIRSF" id="PIRSF000137">
    <property type="entry name" value="Alcohol_oxidase"/>
    <property type="match status" value="1"/>
</dbReference>
<feature type="binding site" evidence="5">
    <location>
        <position position="113"/>
    </location>
    <ligand>
        <name>FAD</name>
        <dbReference type="ChEBI" id="CHEBI:57692"/>
    </ligand>
</feature>
<keyword evidence="3 6" id="KW-0285">Flavoprotein</keyword>
<evidence type="ECO:0000259" key="9">
    <source>
        <dbReference type="PROSITE" id="PS00624"/>
    </source>
</evidence>
<feature type="signal peptide" evidence="7">
    <location>
        <begin position="1"/>
        <end position="19"/>
    </location>
</feature>
<dbReference type="PROSITE" id="PS00624">
    <property type="entry name" value="GMC_OXRED_2"/>
    <property type="match status" value="1"/>
</dbReference>
<keyword evidence="7" id="KW-0732">Signal</keyword>
<evidence type="ECO:0000313" key="11">
    <source>
        <dbReference type="Proteomes" id="UP000294933"/>
    </source>
</evidence>
<dbReference type="PANTHER" id="PTHR11552">
    <property type="entry name" value="GLUCOSE-METHANOL-CHOLINE GMC OXIDOREDUCTASE"/>
    <property type="match status" value="1"/>
</dbReference>
<dbReference type="Gene3D" id="3.30.560.10">
    <property type="entry name" value="Glucose Oxidase, domain 3"/>
    <property type="match status" value="1"/>
</dbReference>
<dbReference type="Pfam" id="PF05199">
    <property type="entry name" value="GMC_oxred_C"/>
    <property type="match status" value="1"/>
</dbReference>
<dbReference type="InterPro" id="IPR000172">
    <property type="entry name" value="GMC_OxRdtase_N"/>
</dbReference>